<evidence type="ECO:0000313" key="9">
    <source>
        <dbReference type="Proteomes" id="UP000492821"/>
    </source>
</evidence>
<accession>A0A7E4V620</accession>
<name>A0A7E4V620_PANRE</name>
<evidence type="ECO:0000256" key="1">
    <source>
        <dbReference type="ARBA" id="ARBA00004167"/>
    </source>
</evidence>
<dbReference type="PANTHER" id="PTHR21645:SF22">
    <property type="entry name" value="GLYCOSYLTRANSFERASE FAMILY 92 PROTEIN"/>
    <property type="match status" value="1"/>
</dbReference>
<evidence type="ECO:0000256" key="7">
    <source>
        <dbReference type="ARBA" id="ARBA00023136"/>
    </source>
</evidence>
<dbReference type="GO" id="GO:0016020">
    <property type="term" value="C:membrane"/>
    <property type="evidence" value="ECO:0007669"/>
    <property type="project" value="UniProtKB-SubCell"/>
</dbReference>
<keyword evidence="6" id="KW-1133">Transmembrane helix</keyword>
<dbReference type="AlphaFoldDB" id="A0A7E4V620"/>
<keyword evidence="9" id="KW-1185">Reference proteome</keyword>
<dbReference type="Pfam" id="PF01697">
    <property type="entry name" value="Glyco_transf_92"/>
    <property type="match status" value="1"/>
</dbReference>
<dbReference type="InterPro" id="IPR052012">
    <property type="entry name" value="GTase_92"/>
</dbReference>
<evidence type="ECO:0000256" key="3">
    <source>
        <dbReference type="ARBA" id="ARBA00022676"/>
    </source>
</evidence>
<evidence type="ECO:0000256" key="4">
    <source>
        <dbReference type="ARBA" id="ARBA00022679"/>
    </source>
</evidence>
<dbReference type="WBParaSite" id="Pan_g16683.t1">
    <property type="protein sequence ID" value="Pan_g16683.t1"/>
    <property type="gene ID" value="Pan_g16683"/>
</dbReference>
<keyword evidence="4 8" id="KW-0808">Transferase</keyword>
<comment type="subcellular location">
    <subcellularLocation>
        <location evidence="1">Membrane</location>
        <topology evidence="1">Single-pass membrane protein</topology>
    </subcellularLocation>
</comment>
<evidence type="ECO:0000256" key="6">
    <source>
        <dbReference type="ARBA" id="ARBA00022989"/>
    </source>
</evidence>
<proteinExistence type="inferred from homology"/>
<keyword evidence="7" id="KW-0472">Membrane</keyword>
<organism evidence="9 10">
    <name type="scientific">Panagrellus redivivus</name>
    <name type="common">Microworm</name>
    <dbReference type="NCBI Taxonomy" id="6233"/>
    <lineage>
        <taxon>Eukaryota</taxon>
        <taxon>Metazoa</taxon>
        <taxon>Ecdysozoa</taxon>
        <taxon>Nematoda</taxon>
        <taxon>Chromadorea</taxon>
        <taxon>Rhabditida</taxon>
        <taxon>Tylenchina</taxon>
        <taxon>Panagrolaimomorpha</taxon>
        <taxon>Panagrolaimoidea</taxon>
        <taxon>Panagrolaimidae</taxon>
        <taxon>Panagrellus</taxon>
    </lineage>
</organism>
<evidence type="ECO:0000256" key="5">
    <source>
        <dbReference type="ARBA" id="ARBA00022692"/>
    </source>
</evidence>
<dbReference type="EC" id="2.4.1.-" evidence="8"/>
<reference evidence="10" key="2">
    <citation type="submission" date="2020-10" db="UniProtKB">
        <authorList>
            <consortium name="WormBaseParasite"/>
        </authorList>
    </citation>
    <scope>IDENTIFICATION</scope>
</reference>
<keyword evidence="5" id="KW-0812">Transmembrane</keyword>
<dbReference type="PANTHER" id="PTHR21645">
    <property type="entry name" value="GLYCOSYLTRANSFERASE FAMILY 92 PROTEIN"/>
    <property type="match status" value="1"/>
</dbReference>
<evidence type="ECO:0000313" key="10">
    <source>
        <dbReference type="WBParaSite" id="Pan_g16683.t1"/>
    </source>
</evidence>
<evidence type="ECO:0000256" key="2">
    <source>
        <dbReference type="ARBA" id="ARBA00007647"/>
    </source>
</evidence>
<sequence>MPAQATAARHQVMSHQDCFFRYRESAEFIMVADVDDLFLPMHGKTLYDEFTYWKNLNPLASAFLYDRKETFIQTSGKLDGFSFKSTFESIEITEKEIDGKSIYNPRYTETPWMHWPGVNNTPVFNVPSNDSHCLHLHYAYDEPNNIVSLYYSFDQ</sequence>
<dbReference type="Proteomes" id="UP000492821">
    <property type="component" value="Unassembled WGS sequence"/>
</dbReference>
<protein>
    <recommendedName>
        <fullName evidence="8">Glycosyltransferase family 92 protein</fullName>
        <ecNumber evidence="8">2.4.1.-</ecNumber>
    </recommendedName>
</protein>
<keyword evidence="3 8" id="KW-0328">Glycosyltransferase</keyword>
<comment type="similarity">
    <text evidence="2 8">Belongs to the glycosyltransferase 92 family.</text>
</comment>
<evidence type="ECO:0000256" key="8">
    <source>
        <dbReference type="RuleBase" id="RU366017"/>
    </source>
</evidence>
<reference evidence="9" key="1">
    <citation type="journal article" date="2013" name="Genetics">
        <title>The draft genome and transcriptome of Panagrellus redivivus are shaped by the harsh demands of a free-living lifestyle.</title>
        <authorList>
            <person name="Srinivasan J."/>
            <person name="Dillman A.R."/>
            <person name="Macchietto M.G."/>
            <person name="Heikkinen L."/>
            <person name="Lakso M."/>
            <person name="Fracchia K.M."/>
            <person name="Antoshechkin I."/>
            <person name="Mortazavi A."/>
            <person name="Wong G."/>
            <person name="Sternberg P.W."/>
        </authorList>
    </citation>
    <scope>NUCLEOTIDE SEQUENCE [LARGE SCALE GENOMIC DNA]</scope>
    <source>
        <strain evidence="9">MT8872</strain>
    </source>
</reference>
<dbReference type="GO" id="GO:0016757">
    <property type="term" value="F:glycosyltransferase activity"/>
    <property type="evidence" value="ECO:0007669"/>
    <property type="project" value="UniProtKB-UniRule"/>
</dbReference>
<dbReference type="InterPro" id="IPR008166">
    <property type="entry name" value="Glyco_transf_92"/>
</dbReference>